<organism>
    <name type="scientific">Serpula lacrymans var. lacrymans (strain S7.9)</name>
    <name type="common">Dry rot fungus</name>
    <dbReference type="NCBI Taxonomy" id="578457"/>
    <lineage>
        <taxon>Eukaryota</taxon>
        <taxon>Fungi</taxon>
        <taxon>Dikarya</taxon>
        <taxon>Basidiomycota</taxon>
        <taxon>Agaricomycotina</taxon>
        <taxon>Agaricomycetes</taxon>
        <taxon>Agaricomycetidae</taxon>
        <taxon>Boletales</taxon>
        <taxon>Coniophorineae</taxon>
        <taxon>Serpulaceae</taxon>
        <taxon>Serpula</taxon>
    </lineage>
</organism>
<evidence type="ECO:0000256" key="23">
    <source>
        <dbReference type="SAM" id="SignalP"/>
    </source>
</evidence>
<dbReference type="HOGENOM" id="CLU_030200_2_1_1"/>
<evidence type="ECO:0000256" key="17">
    <source>
        <dbReference type="ARBA" id="ARBA00023288"/>
    </source>
</evidence>
<dbReference type="GO" id="GO:0009272">
    <property type="term" value="P:fungal-type cell wall biogenesis"/>
    <property type="evidence" value="ECO:0007669"/>
    <property type="project" value="UniProtKB-ARBA"/>
</dbReference>
<evidence type="ECO:0000256" key="14">
    <source>
        <dbReference type="ARBA" id="ARBA00023180"/>
    </source>
</evidence>
<evidence type="ECO:0000256" key="13">
    <source>
        <dbReference type="ARBA" id="ARBA00023136"/>
    </source>
</evidence>
<name>F8P448_SERL9</name>
<keyword evidence="16" id="KW-0170">Cobalt</keyword>
<keyword evidence="5" id="KW-1003">Cell membrane</keyword>
<dbReference type="SUPFAM" id="SSF88713">
    <property type="entry name" value="Glycoside hydrolase/deacetylase"/>
    <property type="match status" value="1"/>
</dbReference>
<evidence type="ECO:0000256" key="5">
    <source>
        <dbReference type="ARBA" id="ARBA00022475"/>
    </source>
</evidence>
<evidence type="ECO:0000256" key="1">
    <source>
        <dbReference type="ARBA" id="ARBA00001941"/>
    </source>
</evidence>
<dbReference type="Proteomes" id="UP000008064">
    <property type="component" value="Unassembled WGS sequence"/>
</dbReference>
<feature type="region of interest" description="Disordered" evidence="22">
    <location>
        <begin position="418"/>
        <end position="448"/>
    </location>
</feature>
<dbReference type="InterPro" id="IPR011330">
    <property type="entry name" value="Glyco_hydro/deAcase_b/a-brl"/>
</dbReference>
<evidence type="ECO:0000256" key="4">
    <source>
        <dbReference type="ARBA" id="ARBA00010973"/>
    </source>
</evidence>
<evidence type="ECO:0000256" key="6">
    <source>
        <dbReference type="ARBA" id="ARBA00022512"/>
    </source>
</evidence>
<evidence type="ECO:0000313" key="25">
    <source>
        <dbReference type="EMBL" id="EGO22296.1"/>
    </source>
</evidence>
<dbReference type="GO" id="GO:0005886">
    <property type="term" value="C:plasma membrane"/>
    <property type="evidence" value="ECO:0007669"/>
    <property type="project" value="UniProtKB-SubCell"/>
</dbReference>
<evidence type="ECO:0000256" key="21">
    <source>
        <dbReference type="ARBA" id="ARBA00048494"/>
    </source>
</evidence>
<keyword evidence="8" id="KW-0336">GPI-anchor</keyword>
<evidence type="ECO:0000256" key="19">
    <source>
        <dbReference type="ARBA" id="ARBA00023326"/>
    </source>
</evidence>
<accession>F8P448</accession>
<comment type="cofactor">
    <cofactor evidence="1">
        <name>Co(2+)</name>
        <dbReference type="ChEBI" id="CHEBI:48828"/>
    </cofactor>
</comment>
<feature type="domain" description="NodB homology" evidence="24">
    <location>
        <begin position="203"/>
        <end position="406"/>
    </location>
</feature>
<dbReference type="OrthoDB" id="407355at2759"/>
<dbReference type="GO" id="GO:0046872">
    <property type="term" value="F:metal ion binding"/>
    <property type="evidence" value="ECO:0007669"/>
    <property type="project" value="UniProtKB-KW"/>
</dbReference>
<dbReference type="GO" id="GO:0000272">
    <property type="term" value="P:polysaccharide catabolic process"/>
    <property type="evidence" value="ECO:0007669"/>
    <property type="project" value="UniProtKB-KW"/>
</dbReference>
<dbReference type="GO" id="GO:0006032">
    <property type="term" value="P:chitin catabolic process"/>
    <property type="evidence" value="ECO:0007669"/>
    <property type="project" value="UniProtKB-KW"/>
</dbReference>
<proteinExistence type="inferred from homology"/>
<dbReference type="EMBL" id="GL945437">
    <property type="protein sequence ID" value="EGO22296.1"/>
    <property type="molecule type" value="Genomic_DNA"/>
</dbReference>
<feature type="compositionally biased region" description="Polar residues" evidence="22">
    <location>
        <begin position="88"/>
        <end position="106"/>
    </location>
</feature>
<dbReference type="AlphaFoldDB" id="F8P448"/>
<dbReference type="Gene3D" id="3.20.20.370">
    <property type="entry name" value="Glycoside hydrolase/deacetylase"/>
    <property type="match status" value="1"/>
</dbReference>
<evidence type="ECO:0000256" key="11">
    <source>
        <dbReference type="ARBA" id="ARBA00022801"/>
    </source>
</evidence>
<evidence type="ECO:0000256" key="12">
    <source>
        <dbReference type="ARBA" id="ARBA00023024"/>
    </source>
</evidence>
<keyword evidence="9" id="KW-0479">Metal-binding</keyword>
<keyword evidence="10 23" id="KW-0732">Signal</keyword>
<sequence>MQLQALVALLTLIGSSNAHQVHNAQHARLAKRATVNTVTTTVATTSHSSSAAATSSASSLLSMAATTSASASLPSVSSMVGTGIPPLSQLTSGMPSPSTLPPTATYSGGASPPVSGVPPLPSPTFVYKNGDWPTQDQVPPTNSSEVQQWMKELEAFNIPSFAPTVDGSCGTDPDALAHAADRGWWTCGGYTRPTDITACPDKLTWGVSFDDGPGPYSTQLLEFLFQKNISSTFFVIGSRIIERPAVLVEEYMGGHEISVHTWSHRPLTSLTNEQIVAELGWTRKAIKAVIGVTPTTMRPPFGDIDDRVRAISLAMGLVPVIWTRTPSGSQFDTNDWKVPGGVVTGPESFSTFQSILGNATIIDTGFVVLQHDLYASTVDLAVGYTLPLAMSFNPHLTLEPIGQCNKIPESNLYRESNTNTTFPYKNATSGDPSIPVSPSQDTSGTNSTNAASDALNPIYNIAAAAGIVMSTILLT</sequence>
<dbReference type="GO" id="GO:0004099">
    <property type="term" value="F:chitin deacetylase activity"/>
    <property type="evidence" value="ECO:0007669"/>
    <property type="project" value="UniProtKB-EC"/>
</dbReference>
<evidence type="ECO:0000259" key="24">
    <source>
        <dbReference type="PROSITE" id="PS51677"/>
    </source>
</evidence>
<dbReference type="PANTHER" id="PTHR10587">
    <property type="entry name" value="GLYCOSYL TRANSFERASE-RELATED"/>
    <property type="match status" value="1"/>
</dbReference>
<evidence type="ECO:0000256" key="3">
    <source>
        <dbReference type="ARBA" id="ARBA00004609"/>
    </source>
</evidence>
<keyword evidence="11" id="KW-0378">Hydrolase</keyword>
<evidence type="ECO:0000256" key="9">
    <source>
        <dbReference type="ARBA" id="ARBA00022723"/>
    </source>
</evidence>
<comment type="catalytic activity">
    <reaction evidence="21">
        <text>[(1-&gt;4)-N-acetyl-beta-D-glucosaminyl](n) + n H2O = chitosan + n acetate</text>
        <dbReference type="Rhea" id="RHEA:10464"/>
        <dbReference type="Rhea" id="RHEA-COMP:9593"/>
        <dbReference type="Rhea" id="RHEA-COMP:9597"/>
        <dbReference type="ChEBI" id="CHEBI:15377"/>
        <dbReference type="ChEBI" id="CHEBI:17029"/>
        <dbReference type="ChEBI" id="CHEBI:30089"/>
        <dbReference type="ChEBI" id="CHEBI:57704"/>
        <dbReference type="EC" id="3.5.1.41"/>
    </reaction>
    <physiologicalReaction direction="left-to-right" evidence="21">
        <dbReference type="Rhea" id="RHEA:10465"/>
    </physiologicalReaction>
</comment>
<dbReference type="InterPro" id="IPR050248">
    <property type="entry name" value="Polysacc_deacetylase_ArnD"/>
</dbReference>
<keyword evidence="6" id="KW-0134">Cell wall</keyword>
<dbReference type="PROSITE" id="PS51677">
    <property type="entry name" value="NODB"/>
    <property type="match status" value="1"/>
</dbReference>
<evidence type="ECO:0000256" key="2">
    <source>
        <dbReference type="ARBA" id="ARBA00004191"/>
    </source>
</evidence>
<keyword evidence="17" id="KW-0449">Lipoprotein</keyword>
<comment type="similarity">
    <text evidence="4">Belongs to the polysaccharide deacetylase family.</text>
</comment>
<evidence type="ECO:0000256" key="22">
    <source>
        <dbReference type="SAM" id="MobiDB-lite"/>
    </source>
</evidence>
<keyword evidence="12" id="KW-0146">Chitin degradation</keyword>
<dbReference type="EC" id="3.5.1.41" evidence="20"/>
<dbReference type="Pfam" id="PF01522">
    <property type="entry name" value="Polysacc_deac_1"/>
    <property type="match status" value="1"/>
</dbReference>
<evidence type="ECO:0000256" key="10">
    <source>
        <dbReference type="ARBA" id="ARBA00022729"/>
    </source>
</evidence>
<evidence type="ECO:0000256" key="15">
    <source>
        <dbReference type="ARBA" id="ARBA00023277"/>
    </source>
</evidence>
<keyword evidence="13" id="KW-0472">Membrane</keyword>
<reference evidence="25" key="1">
    <citation type="submission" date="2011-04" db="EMBL/GenBank/DDBJ databases">
        <title>Evolution of plant cell wall degrading machinery underlies the functional diversity of forest fungi.</title>
        <authorList>
            <consortium name="US DOE Joint Genome Institute (JGI-PGF)"/>
            <person name="Eastwood D.C."/>
            <person name="Floudas D."/>
            <person name="Binder M."/>
            <person name="Majcherczyk A."/>
            <person name="Schneider P."/>
            <person name="Aerts A."/>
            <person name="Asiegbu F.O."/>
            <person name="Baker S.E."/>
            <person name="Barry K."/>
            <person name="Bendiksby M."/>
            <person name="Blumentritt M."/>
            <person name="Coutinho P.M."/>
            <person name="Cullen D."/>
            <person name="Cullen D."/>
            <person name="Gathman A."/>
            <person name="Goodell B."/>
            <person name="Henrissat B."/>
            <person name="Ihrmark K."/>
            <person name="Kauserud H."/>
            <person name="Kohler A."/>
            <person name="LaButti K."/>
            <person name="Lapidus A."/>
            <person name="Lavin J.L."/>
            <person name="Lee Y.-H."/>
            <person name="Lindquist E."/>
            <person name="Lilly W."/>
            <person name="Lucas S."/>
            <person name="Morin E."/>
            <person name="Murat C."/>
            <person name="Oguiza J.A."/>
            <person name="Park J."/>
            <person name="Pisabarro A.G."/>
            <person name="Riley R."/>
            <person name="Rosling A."/>
            <person name="Salamov A."/>
            <person name="Schmidt O."/>
            <person name="Schmutz J."/>
            <person name="Skrede I."/>
            <person name="Stenlid J."/>
            <person name="Wiebenga A."/>
            <person name="Xie X."/>
            <person name="Kues U."/>
            <person name="Hibbett D.S."/>
            <person name="Hoffmeister D."/>
            <person name="Hogberg N."/>
            <person name="Martin F."/>
            <person name="Grigoriev I.V."/>
            <person name="Watkinson S.C."/>
        </authorList>
    </citation>
    <scope>NUCLEOTIDE SEQUENCE</scope>
    <source>
        <strain evidence="25">S7.9</strain>
    </source>
</reference>
<dbReference type="PANTHER" id="PTHR10587:SF133">
    <property type="entry name" value="CHITIN DEACETYLASE 1-RELATED"/>
    <property type="match status" value="1"/>
</dbReference>
<evidence type="ECO:0000256" key="20">
    <source>
        <dbReference type="ARBA" id="ARBA00024056"/>
    </source>
</evidence>
<gene>
    <name evidence="25" type="ORF">SERLADRAFT_451170</name>
</gene>
<dbReference type="InterPro" id="IPR002509">
    <property type="entry name" value="NODB_dom"/>
</dbReference>
<feature type="region of interest" description="Disordered" evidence="22">
    <location>
        <begin position="87"/>
        <end position="142"/>
    </location>
</feature>
<keyword evidence="18" id="KW-0961">Cell wall biogenesis/degradation</keyword>
<keyword evidence="19" id="KW-0624">Polysaccharide degradation</keyword>
<feature type="signal peptide" evidence="23">
    <location>
        <begin position="1"/>
        <end position="18"/>
    </location>
</feature>
<evidence type="ECO:0000256" key="8">
    <source>
        <dbReference type="ARBA" id="ARBA00022622"/>
    </source>
</evidence>
<dbReference type="GO" id="GO:0098552">
    <property type="term" value="C:side of membrane"/>
    <property type="evidence" value="ECO:0007669"/>
    <property type="project" value="UniProtKB-KW"/>
</dbReference>
<evidence type="ECO:0000256" key="7">
    <source>
        <dbReference type="ARBA" id="ARBA00022525"/>
    </source>
</evidence>
<keyword evidence="15" id="KW-0119">Carbohydrate metabolism</keyword>
<evidence type="ECO:0000256" key="16">
    <source>
        <dbReference type="ARBA" id="ARBA00023285"/>
    </source>
</evidence>
<dbReference type="KEGG" id="sla:SERLADRAFT_451170"/>
<dbReference type="GeneID" id="18816721"/>
<dbReference type="RefSeq" id="XP_007320834.1">
    <property type="nucleotide sequence ID" value="XM_007320772.1"/>
</dbReference>
<feature type="compositionally biased region" description="Polar residues" evidence="22">
    <location>
        <begin position="132"/>
        <end position="142"/>
    </location>
</feature>
<dbReference type="FunFam" id="3.20.20.370:FF:000004">
    <property type="entry name" value="Related to Chitin deacetylase"/>
    <property type="match status" value="1"/>
</dbReference>
<dbReference type="GO" id="GO:0071555">
    <property type="term" value="P:cell wall organization"/>
    <property type="evidence" value="ECO:0007669"/>
    <property type="project" value="UniProtKB-KW"/>
</dbReference>
<keyword evidence="7" id="KW-0964">Secreted</keyword>
<evidence type="ECO:0000256" key="18">
    <source>
        <dbReference type="ARBA" id="ARBA00023316"/>
    </source>
</evidence>
<keyword evidence="14" id="KW-0325">Glycoprotein</keyword>
<feature type="chain" id="PRO_5003381984" description="chitin deacetylase" evidence="23">
    <location>
        <begin position="19"/>
        <end position="475"/>
    </location>
</feature>
<comment type="subcellular location">
    <subcellularLocation>
        <location evidence="3">Cell membrane</location>
        <topology evidence="3">Lipid-anchor</topology>
        <topology evidence="3">GPI-anchor</topology>
    </subcellularLocation>
    <subcellularLocation>
        <location evidence="2">Secreted</location>
        <location evidence="2">Cell wall</location>
    </subcellularLocation>
</comment>
<protein>
    <recommendedName>
        <fullName evidence="20">chitin deacetylase</fullName>
        <ecNumber evidence="20">3.5.1.41</ecNumber>
    </recommendedName>
</protein>